<dbReference type="SUPFAM" id="SSF52980">
    <property type="entry name" value="Restriction endonuclease-like"/>
    <property type="match status" value="1"/>
</dbReference>
<dbReference type="Gene3D" id="3.90.320.10">
    <property type="match status" value="1"/>
</dbReference>
<feature type="domain" description="YqaJ viral recombinase" evidence="1">
    <location>
        <begin position="7"/>
        <end position="150"/>
    </location>
</feature>
<sequence length="324" mass="36592">MLTKRQLKIRLRKVMASSAAALLERHPYVSRFEAWAQAMGLAEGPEYSDAMRMGDVLEATLVKEAARRLGWPKKVRKMGTVFHQNHLWAGCTPDGVKCSNGEFIGMQVKNSGIHMAKGYQGQPGEGGEWDNDLIPAYHNFQCQWEMFVMNANSWHLVVYFGGADFRIYNLRRDADLIQLMSENLWKFWLEHIDPDGPQTEPLADGGAGTGDFLRRRHPKNDGNLLPPSDEHYDLAERYRSLGARVKENEKARDGVKHQLMQAIGAADGIEGVCTWKLTSPKPKTDWKGVAGEFEGDPDYQAFFYDHTTTPDGNRTFRISTSKEA</sequence>
<comment type="caution">
    <text evidence="2">The sequence shown here is derived from an EMBL/GenBank/DDBJ whole genome shotgun (WGS) entry which is preliminary data.</text>
</comment>
<organism evidence="2">
    <name type="scientific">marine sediment metagenome</name>
    <dbReference type="NCBI Taxonomy" id="412755"/>
    <lineage>
        <taxon>unclassified sequences</taxon>
        <taxon>metagenomes</taxon>
        <taxon>ecological metagenomes</taxon>
    </lineage>
</organism>
<evidence type="ECO:0000313" key="2">
    <source>
        <dbReference type="EMBL" id="KKN12267.1"/>
    </source>
</evidence>
<dbReference type="AlphaFoldDB" id="A0A0F9NJW8"/>
<evidence type="ECO:0000259" key="1">
    <source>
        <dbReference type="Pfam" id="PF09588"/>
    </source>
</evidence>
<gene>
    <name evidence="2" type="ORF">LCGC14_1018190</name>
</gene>
<dbReference type="InterPro" id="IPR011335">
    <property type="entry name" value="Restrct_endonuc-II-like"/>
</dbReference>
<dbReference type="InterPro" id="IPR011604">
    <property type="entry name" value="PDDEXK-like_dom_sf"/>
</dbReference>
<dbReference type="EMBL" id="LAZR01004050">
    <property type="protein sequence ID" value="KKN12267.1"/>
    <property type="molecule type" value="Genomic_DNA"/>
</dbReference>
<reference evidence="2" key="1">
    <citation type="journal article" date="2015" name="Nature">
        <title>Complex archaea that bridge the gap between prokaryotes and eukaryotes.</title>
        <authorList>
            <person name="Spang A."/>
            <person name="Saw J.H."/>
            <person name="Jorgensen S.L."/>
            <person name="Zaremba-Niedzwiedzka K."/>
            <person name="Martijn J."/>
            <person name="Lind A.E."/>
            <person name="van Eijk R."/>
            <person name="Schleper C."/>
            <person name="Guy L."/>
            <person name="Ettema T.J."/>
        </authorList>
    </citation>
    <scope>NUCLEOTIDE SEQUENCE</scope>
</reference>
<name>A0A0F9NJW8_9ZZZZ</name>
<dbReference type="InterPro" id="IPR019080">
    <property type="entry name" value="YqaJ_viral_recombinase"/>
</dbReference>
<proteinExistence type="predicted"/>
<protein>
    <recommendedName>
        <fullName evidence="1">YqaJ viral recombinase domain-containing protein</fullName>
    </recommendedName>
</protein>
<dbReference type="Pfam" id="PF09588">
    <property type="entry name" value="YqaJ"/>
    <property type="match status" value="1"/>
</dbReference>
<accession>A0A0F9NJW8</accession>